<feature type="region of interest" description="Disordered" evidence="1">
    <location>
        <begin position="71"/>
        <end position="118"/>
    </location>
</feature>
<dbReference type="OrthoDB" id="9810174at2"/>
<dbReference type="RefSeq" id="WP_055063946.1">
    <property type="nucleotide sequence ID" value="NZ_LBGP01000002.1"/>
</dbReference>
<name>A0A0Q0Q431_VIBMT</name>
<dbReference type="EMBL" id="LBGP01000002">
    <property type="protein sequence ID" value="KQB04332.1"/>
    <property type="molecule type" value="Genomic_DNA"/>
</dbReference>
<organism evidence="2 3">
    <name type="scientific">Vibrio metoecus</name>
    <dbReference type="NCBI Taxonomy" id="1481663"/>
    <lineage>
        <taxon>Bacteria</taxon>
        <taxon>Pseudomonadati</taxon>
        <taxon>Pseudomonadota</taxon>
        <taxon>Gammaproteobacteria</taxon>
        <taxon>Vibrionales</taxon>
        <taxon>Vibrionaceae</taxon>
        <taxon>Vibrio</taxon>
    </lineage>
</organism>
<sequence length="118" mass="12147">MMQVGIFNPVGGSSRKELDIGSVLLTTNTKTPKQMGYVGEWHLIDEGVTFVSAGAEAGAILGTNTPVVPLPAHNHTGKTAKAGKHRHLSSTKYGGEGSGNGSAWGLQSGAWNGSMPTS</sequence>
<dbReference type="Proteomes" id="UP000050491">
    <property type="component" value="Unassembled WGS sequence"/>
</dbReference>
<accession>A0A0Q0Q431</accession>
<evidence type="ECO:0000313" key="3">
    <source>
        <dbReference type="Proteomes" id="UP000050491"/>
    </source>
</evidence>
<reference evidence="2 3" key="1">
    <citation type="journal article" date="2015" name="Genome Biol. Evol.">
        <title>The Dynamics of Genetic Interactions between Vibrio metoecus and Vibrio cholerae, Two Close Relatives Co-Occurring in the Environment.</title>
        <authorList>
            <person name="Orata F.D."/>
            <person name="Kirchberger P.C."/>
            <person name="Meheust R."/>
            <person name="Barlow E.J."/>
            <person name="Tarr C.L."/>
            <person name="Boucher Y."/>
        </authorList>
    </citation>
    <scope>NUCLEOTIDE SEQUENCE [LARGE SCALE GENOMIC DNA]</scope>
    <source>
        <strain evidence="2 3">YB5B04</strain>
    </source>
</reference>
<feature type="compositionally biased region" description="Polar residues" evidence="1">
    <location>
        <begin position="109"/>
        <end position="118"/>
    </location>
</feature>
<protein>
    <submittedName>
        <fullName evidence="2">Uncharacterized protein</fullName>
    </submittedName>
</protein>
<dbReference type="AlphaFoldDB" id="A0A0Q0Q431"/>
<dbReference type="PATRIC" id="fig|1481663.12.peg.2495"/>
<proteinExistence type="predicted"/>
<evidence type="ECO:0000256" key="1">
    <source>
        <dbReference type="SAM" id="MobiDB-lite"/>
    </source>
</evidence>
<comment type="caution">
    <text evidence="2">The sequence shown here is derived from an EMBL/GenBank/DDBJ whole genome shotgun (WGS) entry which is preliminary data.</text>
</comment>
<gene>
    <name evidence="2" type="ORF">XV92_00675</name>
</gene>
<feature type="compositionally biased region" description="Basic residues" evidence="1">
    <location>
        <begin position="75"/>
        <end position="89"/>
    </location>
</feature>
<evidence type="ECO:0000313" key="2">
    <source>
        <dbReference type="EMBL" id="KQB04332.1"/>
    </source>
</evidence>